<dbReference type="SMART" id="SM01049">
    <property type="entry name" value="Cache_2"/>
    <property type="match status" value="1"/>
</dbReference>
<dbReference type="PRINTS" id="PR00260">
    <property type="entry name" value="CHEMTRNSDUCR"/>
</dbReference>
<dbReference type="GO" id="GO:0004888">
    <property type="term" value="F:transmembrane signaling receptor activity"/>
    <property type="evidence" value="ECO:0007669"/>
    <property type="project" value="InterPro"/>
</dbReference>
<dbReference type="Gene3D" id="3.30.450.20">
    <property type="entry name" value="PAS domain"/>
    <property type="match status" value="1"/>
</dbReference>
<feature type="transmembrane region" description="Helical" evidence="9">
    <location>
        <begin position="12"/>
        <end position="33"/>
    </location>
</feature>
<dbReference type="Pfam" id="PF00672">
    <property type="entry name" value="HAMP"/>
    <property type="match status" value="1"/>
</dbReference>
<dbReference type="SMART" id="SM00304">
    <property type="entry name" value="HAMP"/>
    <property type="match status" value="1"/>
</dbReference>
<reference evidence="12 13" key="1">
    <citation type="submission" date="2020-08" db="EMBL/GenBank/DDBJ databases">
        <title>Oceanospirillum sp. nov. isolated from marine sediment.</title>
        <authorList>
            <person name="Ji X."/>
        </authorList>
    </citation>
    <scope>NUCLEOTIDE SEQUENCE [LARGE SCALE GENOMIC DNA]</scope>
    <source>
        <strain evidence="12 13">D5</strain>
    </source>
</reference>
<evidence type="ECO:0000256" key="3">
    <source>
        <dbReference type="ARBA" id="ARBA00022692"/>
    </source>
</evidence>
<accession>A0A839INT5</accession>
<organism evidence="12 13">
    <name type="scientific">Oceanospirillum sediminis</name>
    <dbReference type="NCBI Taxonomy" id="2760088"/>
    <lineage>
        <taxon>Bacteria</taxon>
        <taxon>Pseudomonadati</taxon>
        <taxon>Pseudomonadota</taxon>
        <taxon>Gammaproteobacteria</taxon>
        <taxon>Oceanospirillales</taxon>
        <taxon>Oceanospirillaceae</taxon>
        <taxon>Oceanospirillum</taxon>
    </lineage>
</organism>
<dbReference type="CDD" id="cd06225">
    <property type="entry name" value="HAMP"/>
    <property type="match status" value="1"/>
</dbReference>
<comment type="caution">
    <text evidence="12">The sequence shown here is derived from an EMBL/GenBank/DDBJ whole genome shotgun (WGS) entry which is preliminary data.</text>
</comment>
<evidence type="ECO:0000256" key="6">
    <source>
        <dbReference type="ARBA" id="ARBA00023224"/>
    </source>
</evidence>
<evidence type="ECO:0000256" key="8">
    <source>
        <dbReference type="PROSITE-ProRule" id="PRU00284"/>
    </source>
</evidence>
<dbReference type="InterPro" id="IPR003660">
    <property type="entry name" value="HAMP_dom"/>
</dbReference>
<dbReference type="GO" id="GO:0007165">
    <property type="term" value="P:signal transduction"/>
    <property type="evidence" value="ECO:0007669"/>
    <property type="project" value="UniProtKB-KW"/>
</dbReference>
<dbReference type="CDD" id="cd11386">
    <property type="entry name" value="MCP_signal"/>
    <property type="match status" value="1"/>
</dbReference>
<dbReference type="Gene3D" id="1.10.287.950">
    <property type="entry name" value="Methyl-accepting chemotaxis protein"/>
    <property type="match status" value="1"/>
</dbReference>
<dbReference type="InterPro" id="IPR004090">
    <property type="entry name" value="Chemotax_Me-accpt_rcpt"/>
</dbReference>
<evidence type="ECO:0000256" key="5">
    <source>
        <dbReference type="ARBA" id="ARBA00023136"/>
    </source>
</evidence>
<evidence type="ECO:0000313" key="13">
    <source>
        <dbReference type="Proteomes" id="UP000565262"/>
    </source>
</evidence>
<evidence type="ECO:0000259" key="11">
    <source>
        <dbReference type="PROSITE" id="PS50885"/>
    </source>
</evidence>
<comment type="subcellular location">
    <subcellularLocation>
        <location evidence="1">Cell membrane</location>
        <topology evidence="1">Multi-pass membrane protein</topology>
    </subcellularLocation>
</comment>
<dbReference type="FunFam" id="1.10.287.950:FF:000001">
    <property type="entry name" value="Methyl-accepting chemotaxis sensory transducer"/>
    <property type="match status" value="1"/>
</dbReference>
<dbReference type="GO" id="GO:0006935">
    <property type="term" value="P:chemotaxis"/>
    <property type="evidence" value="ECO:0007669"/>
    <property type="project" value="InterPro"/>
</dbReference>
<dbReference type="SUPFAM" id="SSF58104">
    <property type="entry name" value="Methyl-accepting chemotaxis protein (MCP) signaling domain"/>
    <property type="match status" value="1"/>
</dbReference>
<evidence type="ECO:0000256" key="4">
    <source>
        <dbReference type="ARBA" id="ARBA00022989"/>
    </source>
</evidence>
<keyword evidence="6 8" id="KW-0807">Transducer</keyword>
<dbReference type="InterPro" id="IPR004089">
    <property type="entry name" value="MCPsignal_dom"/>
</dbReference>
<evidence type="ECO:0000313" key="12">
    <source>
        <dbReference type="EMBL" id="MBB1486905.1"/>
    </source>
</evidence>
<evidence type="ECO:0000259" key="10">
    <source>
        <dbReference type="PROSITE" id="PS50111"/>
    </source>
</evidence>
<feature type="transmembrane region" description="Helical" evidence="9">
    <location>
        <begin position="191"/>
        <end position="213"/>
    </location>
</feature>
<name>A0A839INT5_9GAMM</name>
<feature type="domain" description="HAMP" evidence="11">
    <location>
        <begin position="214"/>
        <end position="268"/>
    </location>
</feature>
<dbReference type="PANTHER" id="PTHR32089">
    <property type="entry name" value="METHYL-ACCEPTING CHEMOTAXIS PROTEIN MCPB"/>
    <property type="match status" value="1"/>
</dbReference>
<dbReference type="PROSITE" id="PS50885">
    <property type="entry name" value="HAMP"/>
    <property type="match status" value="1"/>
</dbReference>
<keyword evidence="13" id="KW-1185">Reference proteome</keyword>
<dbReference type="Proteomes" id="UP000565262">
    <property type="component" value="Unassembled WGS sequence"/>
</dbReference>
<sequence>MEMLFRRVPIQQRIWLILFLALSVMALMLFIVLKQERASFTELKQTELRHLTESALSVVDDLNKKVSAGELTLADAQQEVRTIVRSMRFNGTDYFWIQDLQGTMLMHPIKASLEGRDMNGIKDVNGKLFFASMVQQVKTKGEGLERYYWSRPGSEKPVPKLSYLKAYPQWGWAIGTGVYVDDIENQFWKQAISVITISAILMAGLFVISIMLARSITRPLVTTVNALKDISEGEGDLTVRLRVRGNDEITGLTRYFNGFVEKVHRVMEQVNTSSSAVSASAEELSRIMDEGSQTVERQARETDQVATAINEMSATVHEVAQNAGEAAGAANQADQEARQGKIQVEGAIEAINTLASQVQGSASVIQKLRSDSENIGSVLDVIRGVAEQTNLLALNAAIEAARAGEQGRGFAVVADEVRTLAQRTQESTDEIQSMIEQLQSAAQEAVKSMDISLESTQKTVTTTTEAGASLDSIMTAVESIRDMNDMIASAAEEQSLVAEEINRNVVNIVDLSQVSAESTQHVNQASDELASQADNLHNLVRQFRI</sequence>
<gene>
    <name evidence="12" type="ORF">H4O21_09810</name>
</gene>
<evidence type="ECO:0000256" key="7">
    <source>
        <dbReference type="ARBA" id="ARBA00029447"/>
    </source>
</evidence>
<dbReference type="GO" id="GO:0005886">
    <property type="term" value="C:plasma membrane"/>
    <property type="evidence" value="ECO:0007669"/>
    <property type="project" value="UniProtKB-SubCell"/>
</dbReference>
<dbReference type="PROSITE" id="PS50111">
    <property type="entry name" value="CHEMOTAXIS_TRANSDUC_2"/>
    <property type="match status" value="1"/>
</dbReference>
<evidence type="ECO:0000256" key="2">
    <source>
        <dbReference type="ARBA" id="ARBA00022475"/>
    </source>
</evidence>
<feature type="domain" description="Methyl-accepting transducer" evidence="10">
    <location>
        <begin position="273"/>
        <end position="509"/>
    </location>
</feature>
<keyword evidence="5 9" id="KW-0472">Membrane</keyword>
<dbReference type="InterPro" id="IPR033480">
    <property type="entry name" value="sCache_2"/>
</dbReference>
<keyword evidence="2" id="KW-1003">Cell membrane</keyword>
<dbReference type="PANTHER" id="PTHR32089:SF119">
    <property type="entry name" value="METHYL-ACCEPTING CHEMOTAXIS PROTEIN CTPL"/>
    <property type="match status" value="1"/>
</dbReference>
<dbReference type="AlphaFoldDB" id="A0A839INT5"/>
<dbReference type="Pfam" id="PF17200">
    <property type="entry name" value="sCache_2"/>
    <property type="match status" value="1"/>
</dbReference>
<proteinExistence type="inferred from homology"/>
<evidence type="ECO:0000256" key="9">
    <source>
        <dbReference type="SAM" id="Phobius"/>
    </source>
</evidence>
<dbReference type="Pfam" id="PF00015">
    <property type="entry name" value="MCPsignal"/>
    <property type="match status" value="1"/>
</dbReference>
<evidence type="ECO:0000256" key="1">
    <source>
        <dbReference type="ARBA" id="ARBA00004651"/>
    </source>
</evidence>
<protein>
    <submittedName>
        <fullName evidence="12">Methyl-accepting chemotaxis protein</fullName>
    </submittedName>
</protein>
<comment type="similarity">
    <text evidence="7">Belongs to the methyl-accepting chemotaxis (MCP) protein family.</text>
</comment>
<keyword evidence="3 9" id="KW-0812">Transmembrane</keyword>
<dbReference type="SMART" id="SM00283">
    <property type="entry name" value="MA"/>
    <property type="match status" value="1"/>
</dbReference>
<keyword evidence="4 9" id="KW-1133">Transmembrane helix</keyword>
<dbReference type="EMBL" id="JACJFM010000010">
    <property type="protein sequence ID" value="MBB1486905.1"/>
    <property type="molecule type" value="Genomic_DNA"/>
</dbReference>
<dbReference type="RefSeq" id="WP_182808689.1">
    <property type="nucleotide sequence ID" value="NZ_JACJFM010000010.1"/>
</dbReference>